<dbReference type="eggNOG" id="ENOG5032XH6">
    <property type="taxonomic scope" value="Bacteria"/>
</dbReference>
<keyword evidence="2" id="KW-0963">Cytoplasm</keyword>
<evidence type="ECO:0000313" key="8">
    <source>
        <dbReference type="EMBL" id="KGR90107.1"/>
    </source>
</evidence>
<dbReference type="AlphaFoldDB" id="A0A0A3JSW3"/>
<keyword evidence="8" id="KW-0969">Cilium</keyword>
<protein>
    <recommendedName>
        <fullName evidence="7">Flagellar protein FliT</fullName>
    </recommendedName>
</protein>
<evidence type="ECO:0000313" key="9">
    <source>
        <dbReference type="Proteomes" id="UP000030595"/>
    </source>
</evidence>
<evidence type="ECO:0000256" key="4">
    <source>
        <dbReference type="ARBA" id="ARBA00023186"/>
    </source>
</evidence>
<evidence type="ECO:0000256" key="1">
    <source>
        <dbReference type="ARBA" id="ARBA00004514"/>
    </source>
</evidence>
<evidence type="ECO:0000256" key="7">
    <source>
        <dbReference type="ARBA" id="ARBA00093797"/>
    </source>
</evidence>
<evidence type="ECO:0000256" key="2">
    <source>
        <dbReference type="ARBA" id="ARBA00022490"/>
    </source>
</evidence>
<evidence type="ECO:0000256" key="5">
    <source>
        <dbReference type="ARBA" id="ARBA00093765"/>
    </source>
</evidence>
<dbReference type="OrthoDB" id="2353131at2"/>
<evidence type="ECO:0000256" key="6">
    <source>
        <dbReference type="ARBA" id="ARBA00093785"/>
    </source>
</evidence>
<name>A0A0A3JSW3_9BACL</name>
<organism evidence="8 9">
    <name type="scientific">Ureibacillus massiliensis 4400831 = CIP 108448 = CCUG 49529</name>
    <dbReference type="NCBI Taxonomy" id="1211035"/>
    <lineage>
        <taxon>Bacteria</taxon>
        <taxon>Bacillati</taxon>
        <taxon>Bacillota</taxon>
        <taxon>Bacilli</taxon>
        <taxon>Bacillales</taxon>
        <taxon>Caryophanaceae</taxon>
        <taxon>Ureibacillus</taxon>
    </lineage>
</organism>
<proteinExistence type="inferred from homology"/>
<sequence length="119" mass="14015">MDKTQQLVQTSALLFKHLAEIPTGEKRTQYIETINQLLDNRGLLIEQLRNEGFQMDENDKTHATLAKLDNGIRERLDLVMQAIKQDMKDLQNTKKHERQYMNPYSSVQVMDGKYYDKKK</sequence>
<keyword evidence="8" id="KW-0966">Cell projection</keyword>
<dbReference type="EMBL" id="JPVQ01000026">
    <property type="protein sequence ID" value="KGR90107.1"/>
    <property type="molecule type" value="Genomic_DNA"/>
</dbReference>
<evidence type="ECO:0000256" key="3">
    <source>
        <dbReference type="ARBA" id="ARBA00022795"/>
    </source>
</evidence>
<dbReference type="InterPro" id="IPR008622">
    <property type="entry name" value="FliT"/>
</dbReference>
<keyword evidence="9" id="KW-1185">Reference proteome</keyword>
<keyword evidence="8" id="KW-0282">Flagellum</keyword>
<comment type="caution">
    <text evidence="8">The sequence shown here is derived from an EMBL/GenBank/DDBJ whole genome shotgun (WGS) entry which is preliminary data.</text>
</comment>
<keyword evidence="4" id="KW-0143">Chaperone</keyword>
<accession>A0A0A3JSW3</accession>
<gene>
    <name evidence="8" type="ORF">CD30_13685</name>
</gene>
<dbReference type="Proteomes" id="UP000030595">
    <property type="component" value="Unassembled WGS sequence"/>
</dbReference>
<comment type="similarity">
    <text evidence="6">Belongs to the bacillales FliT family.</text>
</comment>
<dbReference type="RefSeq" id="WP_036177793.1">
    <property type="nucleotide sequence ID" value="NZ_AVCZ01000026.1"/>
</dbReference>
<reference evidence="8 9" key="1">
    <citation type="submission" date="2014-02" db="EMBL/GenBank/DDBJ databases">
        <title>Draft genome sequence of Lysinibacillus massiliensis CCUG 49529.</title>
        <authorList>
            <person name="Zhang F."/>
            <person name="Wang G."/>
            <person name="Zhang L."/>
        </authorList>
    </citation>
    <scope>NUCLEOTIDE SEQUENCE [LARGE SCALE GENOMIC DNA]</scope>
    <source>
        <strain evidence="8 9">CCUG 49529</strain>
    </source>
</reference>
<comment type="subcellular location">
    <subcellularLocation>
        <location evidence="1">Cytoplasm</location>
        <location evidence="1">Cytosol</location>
    </subcellularLocation>
</comment>
<comment type="function">
    <text evidence="5">May act as an export chaperone for the filament capping protein FliD.</text>
</comment>
<dbReference type="Pfam" id="PF05400">
    <property type="entry name" value="FliT"/>
    <property type="match status" value="1"/>
</dbReference>
<keyword evidence="3" id="KW-1005">Bacterial flagellum biogenesis</keyword>